<sequence>MAIAVVHLESGLATLASVGNIRMVLSAASKDYRFGAARGIVGGGYARLSTEHISLVPGDVLAIFSDGLSEFTDLRTALAASPDISDLHTANLLRLWANRKDDAALLLYRHASLSTEKPTPVCNPTL</sequence>
<dbReference type="Pfam" id="PF07228">
    <property type="entry name" value="SpoIIE"/>
    <property type="match status" value="1"/>
</dbReference>
<keyword evidence="3" id="KW-1185">Reference proteome</keyword>
<dbReference type="InterPro" id="IPR036457">
    <property type="entry name" value="PPM-type-like_dom_sf"/>
</dbReference>
<dbReference type="eggNOG" id="COG2208">
    <property type="taxonomic scope" value="Bacteria"/>
</dbReference>
<protein>
    <submittedName>
        <fullName evidence="2">Protein serine/threonine phosphatase</fullName>
    </submittedName>
</protein>
<name>U5N7K1_9BURK</name>
<evidence type="ECO:0000313" key="2">
    <source>
        <dbReference type="EMBL" id="AGX87295.1"/>
    </source>
</evidence>
<accession>U5N7K1</accession>
<reference evidence="2 3" key="1">
    <citation type="journal article" date="2013" name="Genome Biol.">
        <title>Genomic analysis reveals key aspects of prokaryotic symbiosis in the phototrophic consortium "Chlorochromatium aggregatum".</title>
        <authorList>
            <person name="Liu Z."/>
            <person name="Muller J."/>
            <person name="Li T."/>
            <person name="Alvey R.M."/>
            <person name="Vogl K."/>
            <person name="Frigaard N.U."/>
            <person name="Rockwell N.C."/>
            <person name="Boyd E.S."/>
            <person name="Tomsho L.P."/>
            <person name="Schuster S.C."/>
            <person name="Henke P."/>
            <person name="Rohde M."/>
            <person name="Overmann J."/>
            <person name="Bryant D.A."/>
        </authorList>
    </citation>
    <scope>NUCLEOTIDE SEQUENCE [LARGE SCALE GENOMIC DNA]</scope>
    <source>
        <strain evidence="2">CR</strain>
    </source>
</reference>
<dbReference type="AlphaFoldDB" id="U5N7K1"/>
<dbReference type="KEGG" id="cbx:Cenrod_1203"/>
<dbReference type="HOGENOM" id="CLU_1977544_0_0_4"/>
<feature type="domain" description="PPM-type phosphatase" evidence="1">
    <location>
        <begin position="1"/>
        <end position="109"/>
    </location>
</feature>
<proteinExistence type="predicted"/>
<dbReference type="Gene3D" id="3.60.40.10">
    <property type="entry name" value="PPM-type phosphatase domain"/>
    <property type="match status" value="1"/>
</dbReference>
<evidence type="ECO:0000259" key="1">
    <source>
        <dbReference type="Pfam" id="PF07228"/>
    </source>
</evidence>
<dbReference type="EMBL" id="CP004885">
    <property type="protein sequence ID" value="AGX87295.1"/>
    <property type="molecule type" value="Genomic_DNA"/>
</dbReference>
<evidence type="ECO:0000313" key="3">
    <source>
        <dbReference type="Proteomes" id="UP000017184"/>
    </source>
</evidence>
<organism evidence="2 3">
    <name type="scientific">Candidatus Symbiobacter mobilis CR</name>
    <dbReference type="NCBI Taxonomy" id="946483"/>
    <lineage>
        <taxon>Bacteria</taxon>
        <taxon>Pseudomonadati</taxon>
        <taxon>Pseudomonadota</taxon>
        <taxon>Betaproteobacteria</taxon>
        <taxon>Burkholderiales</taxon>
        <taxon>Comamonadaceae</taxon>
    </lineage>
</organism>
<dbReference type="InterPro" id="IPR001932">
    <property type="entry name" value="PPM-type_phosphatase-like_dom"/>
</dbReference>
<dbReference type="STRING" id="946483.Cenrod_1203"/>
<dbReference type="Proteomes" id="UP000017184">
    <property type="component" value="Chromosome"/>
</dbReference>
<dbReference type="SUPFAM" id="SSF81606">
    <property type="entry name" value="PP2C-like"/>
    <property type="match status" value="1"/>
</dbReference>
<gene>
    <name evidence="2" type="ORF">Cenrod_1203</name>
</gene>